<accession>A0ABS3LFG4</accession>
<keyword evidence="3" id="KW-1185">Reference proteome</keyword>
<dbReference type="InterPro" id="IPR016181">
    <property type="entry name" value="Acyl_CoA_acyltransferase"/>
</dbReference>
<gene>
    <name evidence="2" type="ORF">JZO70_19520</name>
</gene>
<proteinExistence type="predicted"/>
<dbReference type="CDD" id="cd04301">
    <property type="entry name" value="NAT_SF"/>
    <property type="match status" value="1"/>
</dbReference>
<feature type="domain" description="N-acetyltransferase" evidence="1">
    <location>
        <begin position="7"/>
        <end position="170"/>
    </location>
</feature>
<dbReference type="Pfam" id="PF00583">
    <property type="entry name" value="Acetyltransf_1"/>
    <property type="match status" value="1"/>
</dbReference>
<name>A0ABS3LFG4_9ENTE</name>
<dbReference type="PANTHER" id="PTHR43415:SF3">
    <property type="entry name" value="GNAT-FAMILY ACETYLTRANSFERASE"/>
    <property type="match status" value="1"/>
</dbReference>
<dbReference type="InterPro" id="IPR000182">
    <property type="entry name" value="GNAT_dom"/>
</dbReference>
<dbReference type="Gene3D" id="3.40.630.30">
    <property type="match status" value="1"/>
</dbReference>
<sequence length="174" mass="19574">MSEEVDVVIREAIPEDAEALLKLSQQVALETEYLVMDEAGMALTPEMLAVHLENLYESPNNVLLVVFVNDRLVGNASVKASPEYRVAHIGEIGISILKEFWGIGLGSLLMEEILYWAQESQVIRRLELTVQAQNERAIHLYQKFGFELEATMVRGARDNQGAFLDVHLMSLMID</sequence>
<comment type="caution">
    <text evidence="2">The sequence shown here is derived from an EMBL/GenBank/DDBJ whole genome shotgun (WGS) entry which is preliminary data.</text>
</comment>
<dbReference type="PROSITE" id="PS51186">
    <property type="entry name" value="GNAT"/>
    <property type="match status" value="1"/>
</dbReference>
<dbReference type="EMBL" id="JAFREM010000033">
    <property type="protein sequence ID" value="MBO1308375.1"/>
    <property type="molecule type" value="Genomic_DNA"/>
</dbReference>
<organism evidence="2 3">
    <name type="scientific">Candidatus Enterococcus moelleringii</name>
    <dbReference type="NCBI Taxonomy" id="2815325"/>
    <lineage>
        <taxon>Bacteria</taxon>
        <taxon>Bacillati</taxon>
        <taxon>Bacillota</taxon>
        <taxon>Bacilli</taxon>
        <taxon>Lactobacillales</taxon>
        <taxon>Enterococcaceae</taxon>
        <taxon>Enterococcus</taxon>
    </lineage>
</organism>
<protein>
    <submittedName>
        <fullName evidence="2">GNAT family N-acetyltransferase</fullName>
    </submittedName>
</protein>
<dbReference type="Proteomes" id="UP000664601">
    <property type="component" value="Unassembled WGS sequence"/>
</dbReference>
<dbReference type="PANTHER" id="PTHR43415">
    <property type="entry name" value="SPERMIDINE N(1)-ACETYLTRANSFERASE"/>
    <property type="match status" value="1"/>
</dbReference>
<reference evidence="2 3" key="1">
    <citation type="submission" date="2021-03" db="EMBL/GenBank/DDBJ databases">
        <title>Enterococcal diversity collection.</title>
        <authorList>
            <person name="Gilmore M.S."/>
            <person name="Schwartzman J."/>
            <person name="Van Tyne D."/>
            <person name="Martin M."/>
            <person name="Earl A.M."/>
            <person name="Manson A.L."/>
            <person name="Straub T."/>
            <person name="Salamzade R."/>
            <person name="Saavedra J."/>
            <person name="Lebreton F."/>
            <person name="Prichula J."/>
            <person name="Schaufler K."/>
            <person name="Gaca A."/>
            <person name="Sgardioli B."/>
            <person name="Wagenaar J."/>
            <person name="Strong T."/>
        </authorList>
    </citation>
    <scope>NUCLEOTIDE SEQUENCE [LARGE SCALE GENOMIC DNA]</scope>
    <source>
        <strain evidence="2 3">669A</strain>
    </source>
</reference>
<dbReference type="RefSeq" id="WP_207675370.1">
    <property type="nucleotide sequence ID" value="NZ_JAFREM010000033.1"/>
</dbReference>
<evidence type="ECO:0000313" key="3">
    <source>
        <dbReference type="Proteomes" id="UP000664601"/>
    </source>
</evidence>
<dbReference type="SUPFAM" id="SSF55729">
    <property type="entry name" value="Acyl-CoA N-acyltransferases (Nat)"/>
    <property type="match status" value="1"/>
</dbReference>
<evidence type="ECO:0000313" key="2">
    <source>
        <dbReference type="EMBL" id="MBO1308375.1"/>
    </source>
</evidence>
<evidence type="ECO:0000259" key="1">
    <source>
        <dbReference type="PROSITE" id="PS51186"/>
    </source>
</evidence>